<accession>A0ABV5L8B7</accession>
<keyword evidence="4" id="KW-1185">Reference proteome</keyword>
<dbReference type="Proteomes" id="UP001589753">
    <property type="component" value="Unassembled WGS sequence"/>
</dbReference>
<dbReference type="Gene3D" id="3.40.50.300">
    <property type="entry name" value="P-loop containing nucleotide triphosphate hydrolases"/>
    <property type="match status" value="1"/>
</dbReference>
<dbReference type="InterPro" id="IPR019734">
    <property type="entry name" value="TPR_rpt"/>
</dbReference>
<feature type="domain" description="NB-ARC" evidence="2">
    <location>
        <begin position="5"/>
        <end position="125"/>
    </location>
</feature>
<proteinExistence type="predicted"/>
<dbReference type="Pfam" id="PF00931">
    <property type="entry name" value="NB-ARC"/>
    <property type="match status" value="1"/>
</dbReference>
<dbReference type="InterPro" id="IPR002182">
    <property type="entry name" value="NB-ARC"/>
</dbReference>
<dbReference type="PANTHER" id="PTHR47691">
    <property type="entry name" value="REGULATOR-RELATED"/>
    <property type="match status" value="1"/>
</dbReference>
<dbReference type="RefSeq" id="WP_234318865.1">
    <property type="nucleotide sequence ID" value="NZ_JBHMDI010000027.1"/>
</dbReference>
<dbReference type="PROSITE" id="PS50005">
    <property type="entry name" value="TPR"/>
    <property type="match status" value="1"/>
</dbReference>
<organism evidence="3 4">
    <name type="scientific">Streptomyces heliomycini</name>
    <dbReference type="NCBI Taxonomy" id="284032"/>
    <lineage>
        <taxon>Bacteria</taxon>
        <taxon>Bacillati</taxon>
        <taxon>Actinomycetota</taxon>
        <taxon>Actinomycetes</taxon>
        <taxon>Kitasatosporales</taxon>
        <taxon>Streptomycetaceae</taxon>
        <taxon>Streptomyces</taxon>
    </lineage>
</organism>
<dbReference type="EMBL" id="JBHMDI010000027">
    <property type="protein sequence ID" value="MFB9348421.1"/>
    <property type="molecule type" value="Genomic_DNA"/>
</dbReference>
<dbReference type="SMART" id="SM00028">
    <property type="entry name" value="TPR"/>
    <property type="match status" value="5"/>
</dbReference>
<keyword evidence="1" id="KW-0802">TPR repeat</keyword>
<dbReference type="PANTHER" id="PTHR47691:SF3">
    <property type="entry name" value="HTH-TYPE TRANSCRIPTIONAL REGULATOR RV0890C-RELATED"/>
    <property type="match status" value="1"/>
</dbReference>
<protein>
    <submittedName>
        <fullName evidence="3">Tetratricopeptide repeat protein</fullName>
    </submittedName>
</protein>
<name>A0ABV5L8B7_9ACTN</name>
<evidence type="ECO:0000313" key="3">
    <source>
        <dbReference type="EMBL" id="MFB9348421.1"/>
    </source>
</evidence>
<evidence type="ECO:0000256" key="1">
    <source>
        <dbReference type="PROSITE-ProRule" id="PRU00339"/>
    </source>
</evidence>
<dbReference type="SUPFAM" id="SSF48452">
    <property type="entry name" value="TPR-like"/>
    <property type="match status" value="1"/>
</dbReference>
<evidence type="ECO:0000259" key="2">
    <source>
        <dbReference type="Pfam" id="PF00931"/>
    </source>
</evidence>
<comment type="caution">
    <text evidence="3">The sequence shown here is derived from an EMBL/GenBank/DDBJ whole genome shotgun (WGS) entry which is preliminary data.</text>
</comment>
<reference evidence="3 4" key="1">
    <citation type="submission" date="2024-09" db="EMBL/GenBank/DDBJ databases">
        <authorList>
            <person name="Sun Q."/>
            <person name="Mori K."/>
        </authorList>
    </citation>
    <scope>NUCLEOTIDE SEQUENCE [LARGE SCALE GENOMIC DNA]</scope>
    <source>
        <strain evidence="3 4">JCM 9767</strain>
    </source>
</reference>
<dbReference type="PRINTS" id="PR00364">
    <property type="entry name" value="DISEASERSIST"/>
</dbReference>
<feature type="repeat" description="TPR" evidence="1">
    <location>
        <begin position="556"/>
        <end position="589"/>
    </location>
</feature>
<dbReference type="SUPFAM" id="SSF52540">
    <property type="entry name" value="P-loop containing nucleoside triphosphate hydrolases"/>
    <property type="match status" value="1"/>
</dbReference>
<sequence>MPLLVFAVTGMGGIGKTALAVEAAHRARARGWFPGGTLFVDLRGYDDDPVTADQAVLALLDALGVRDGDLPPTADRRYDTYRALLAERRDRMLLILDNASDPAQYLPLLPGTDHHRVLITSRDRPDSLPVRLIDLETLAPDDSVALVTRALHDTDERDGRPAREPGALRELTHLCGHLPLALQIAAGMLRRRRHRDIASLVAEIRDAGDPATVLDRGSPGTDLYGRSLVLRPVLEASYRRLPPDQARLLRLLCLAPGAETGTEAIAALADLDTKFVVSLLEDLAARYLVTPVRSDNGTAFAMRWRLHDLVRVFGAGVVAGDAGLREEGEAARERVLELYARWVEAADGRLRWLPGKREPERFGDRGQALAWLDAERSGLVAAVEWGREERFAGAVVRLALCLAEYLIWRRYFDDWIAVAEAAREAARRSENRLGEANAWGNLGSALQETGRTGEAIDAHTRARDLFQAVGNRRGEALAWNNLGLALQYADRAEDAIDAHTRARDLYQAGRNRHLEAIAWNNLGLALRTAGRAGEAIDAHTRARDLFQAVGNRHREAIAWNNLGLALVQTGRMEEAIEAYGKCLKIYWEFEDSYGAGQTLSNLALAHEAARRPVEARTAWLRSADAYTRANAPAEAVQACARADEQTE</sequence>
<dbReference type="InterPro" id="IPR027417">
    <property type="entry name" value="P-loop_NTPase"/>
</dbReference>
<gene>
    <name evidence="3" type="ORF">ACFFUA_13275</name>
</gene>
<dbReference type="Pfam" id="PF13424">
    <property type="entry name" value="TPR_12"/>
    <property type="match status" value="1"/>
</dbReference>
<evidence type="ECO:0000313" key="4">
    <source>
        <dbReference type="Proteomes" id="UP001589753"/>
    </source>
</evidence>
<dbReference type="Gene3D" id="1.25.40.10">
    <property type="entry name" value="Tetratricopeptide repeat domain"/>
    <property type="match status" value="1"/>
</dbReference>
<dbReference type="InterPro" id="IPR011990">
    <property type="entry name" value="TPR-like_helical_dom_sf"/>
</dbReference>